<keyword evidence="1" id="KW-0472">Membrane</keyword>
<dbReference type="EMBL" id="CAICTM010000101">
    <property type="protein sequence ID" value="CAB9501184.1"/>
    <property type="molecule type" value="Genomic_DNA"/>
</dbReference>
<evidence type="ECO:0000313" key="3">
    <source>
        <dbReference type="Proteomes" id="UP001153069"/>
    </source>
</evidence>
<accession>A0A9N8DK31</accession>
<protein>
    <submittedName>
        <fullName evidence="2">Number regulator</fullName>
    </submittedName>
</protein>
<keyword evidence="1" id="KW-1133">Transmembrane helix</keyword>
<dbReference type="OrthoDB" id="1045822at2759"/>
<proteinExistence type="predicted"/>
<name>A0A9N8DK31_9STRA</name>
<dbReference type="Proteomes" id="UP001153069">
    <property type="component" value="Unassembled WGS sequence"/>
</dbReference>
<dbReference type="AlphaFoldDB" id="A0A9N8DK31"/>
<evidence type="ECO:0000256" key="1">
    <source>
        <dbReference type="SAM" id="Phobius"/>
    </source>
</evidence>
<organism evidence="2 3">
    <name type="scientific">Seminavis robusta</name>
    <dbReference type="NCBI Taxonomy" id="568900"/>
    <lineage>
        <taxon>Eukaryota</taxon>
        <taxon>Sar</taxon>
        <taxon>Stramenopiles</taxon>
        <taxon>Ochrophyta</taxon>
        <taxon>Bacillariophyta</taxon>
        <taxon>Bacillariophyceae</taxon>
        <taxon>Bacillariophycidae</taxon>
        <taxon>Naviculales</taxon>
        <taxon>Naviculaceae</taxon>
        <taxon>Seminavis</taxon>
    </lineage>
</organism>
<sequence>MTTTKNPQQWEMGLCQCCSQMDLCCYLCWCPCLAYHEAAENMGSDGMVYCLLTFPLPLGCCVLAVLGEEAAKRRGIDVGIPSSALCACLNPLTGYSCSVVHETRKIRQESVKKQQMERN</sequence>
<keyword evidence="1" id="KW-0812">Transmembrane</keyword>
<feature type="transmembrane region" description="Helical" evidence="1">
    <location>
        <begin position="46"/>
        <end position="66"/>
    </location>
</feature>
<comment type="caution">
    <text evidence="2">The sequence shown here is derived from an EMBL/GenBank/DDBJ whole genome shotgun (WGS) entry which is preliminary data.</text>
</comment>
<keyword evidence="3" id="KW-1185">Reference proteome</keyword>
<reference evidence="2" key="1">
    <citation type="submission" date="2020-06" db="EMBL/GenBank/DDBJ databases">
        <authorList>
            <consortium name="Plant Systems Biology data submission"/>
        </authorList>
    </citation>
    <scope>NUCLEOTIDE SEQUENCE</scope>
    <source>
        <strain evidence="2">D6</strain>
    </source>
</reference>
<gene>
    <name evidence="2" type="ORF">SEMRO_102_G051890.1</name>
</gene>
<evidence type="ECO:0000313" key="2">
    <source>
        <dbReference type="EMBL" id="CAB9501184.1"/>
    </source>
</evidence>